<comment type="caution">
    <text evidence="6">The sequence shown here is derived from an EMBL/GenBank/DDBJ whole genome shotgun (WGS) entry which is preliminary data.</text>
</comment>
<gene>
    <name evidence="6" type="ORF">GSTENG00031894001</name>
</gene>
<dbReference type="PANTHER" id="PTHR11309:SF148">
    <property type="entry name" value="SECRETED FRIZZLED-RELATED PROTEIN 1"/>
    <property type="match status" value="1"/>
</dbReference>
<dbReference type="OrthoDB" id="10060752at2759"/>
<feature type="region of interest" description="Disordered" evidence="4">
    <location>
        <begin position="1"/>
        <end position="22"/>
    </location>
</feature>
<feature type="disulfide bond" evidence="3">
    <location>
        <begin position="115"/>
        <end position="161"/>
    </location>
</feature>
<dbReference type="SUPFAM" id="SSF63501">
    <property type="entry name" value="Frizzled cysteine-rich domain"/>
    <property type="match status" value="1"/>
</dbReference>
<dbReference type="InterPro" id="IPR020067">
    <property type="entry name" value="Frizzled_dom"/>
</dbReference>
<proteinExistence type="predicted"/>
<dbReference type="InterPro" id="IPR035523">
    <property type="entry name" value="Collagen_XVIII_Fz"/>
</dbReference>
<reference evidence="6" key="2">
    <citation type="submission" date="2004-02" db="EMBL/GenBank/DDBJ databases">
        <authorList>
            <consortium name="Genoscope"/>
            <consortium name="Whitehead Institute Centre for Genome Research"/>
        </authorList>
    </citation>
    <scope>NUCLEOTIDE SEQUENCE</scope>
</reference>
<evidence type="ECO:0000256" key="1">
    <source>
        <dbReference type="ARBA" id="ARBA00022473"/>
    </source>
</evidence>
<organism evidence="6">
    <name type="scientific">Tetraodon nigroviridis</name>
    <name type="common">Spotted green pufferfish</name>
    <name type="synonym">Chelonodon nigroviridis</name>
    <dbReference type="NCBI Taxonomy" id="99883"/>
    <lineage>
        <taxon>Eukaryota</taxon>
        <taxon>Metazoa</taxon>
        <taxon>Chordata</taxon>
        <taxon>Craniata</taxon>
        <taxon>Vertebrata</taxon>
        <taxon>Euteleostomi</taxon>
        <taxon>Actinopterygii</taxon>
        <taxon>Neopterygii</taxon>
        <taxon>Teleostei</taxon>
        <taxon>Neoteleostei</taxon>
        <taxon>Acanthomorphata</taxon>
        <taxon>Eupercaria</taxon>
        <taxon>Tetraodontiformes</taxon>
        <taxon>Tetradontoidea</taxon>
        <taxon>Tetraodontidae</taxon>
        <taxon>Tetraodon</taxon>
    </lineage>
</organism>
<protein>
    <submittedName>
        <fullName evidence="6">(spotted green pufferfish) hypothetical protein</fullName>
    </submittedName>
</protein>
<feature type="region of interest" description="Disordered" evidence="4">
    <location>
        <begin position="42"/>
        <end position="80"/>
    </location>
</feature>
<keyword evidence="1" id="KW-0217">Developmental protein</keyword>
<dbReference type="InterPro" id="IPR036790">
    <property type="entry name" value="Frizzled_dom_sf"/>
</dbReference>
<dbReference type="EMBL" id="CAAE01015018">
    <property type="protein sequence ID" value="CAG10302.1"/>
    <property type="molecule type" value="Genomic_DNA"/>
</dbReference>
<dbReference type="CDD" id="cd07455">
    <property type="entry name" value="CRD_Collagen_XVIII"/>
    <property type="match status" value="1"/>
</dbReference>
<dbReference type="GO" id="GO:0017147">
    <property type="term" value="F:Wnt-protein binding"/>
    <property type="evidence" value="ECO:0007669"/>
    <property type="project" value="TreeGrafter"/>
</dbReference>
<feature type="region of interest" description="Disordered" evidence="4">
    <location>
        <begin position="252"/>
        <end position="281"/>
    </location>
</feature>
<evidence type="ECO:0000313" key="6">
    <source>
        <dbReference type="EMBL" id="CAG10302.1"/>
    </source>
</evidence>
<dbReference type="AlphaFoldDB" id="Q4RMT0"/>
<dbReference type="PANTHER" id="PTHR11309">
    <property type="entry name" value="FRIZZLED"/>
    <property type="match status" value="1"/>
</dbReference>
<evidence type="ECO:0000256" key="2">
    <source>
        <dbReference type="ARBA" id="ARBA00023157"/>
    </source>
</evidence>
<evidence type="ECO:0000256" key="3">
    <source>
        <dbReference type="PROSITE-ProRule" id="PRU00090"/>
    </source>
</evidence>
<dbReference type="KEGG" id="tng:GSTEN00031894G001"/>
<reference evidence="6" key="1">
    <citation type="journal article" date="2004" name="Nature">
        <title>Genome duplication in the teleost fish Tetraodon nigroviridis reveals the early vertebrate proto-karyotype.</title>
        <authorList>
            <person name="Jaillon O."/>
            <person name="Aury J.-M."/>
            <person name="Brunet F."/>
            <person name="Petit J.-L."/>
            <person name="Stange-Thomann N."/>
            <person name="Mauceli E."/>
            <person name="Bouneau L."/>
            <person name="Fischer C."/>
            <person name="Ozouf-Costaz C."/>
            <person name="Bernot A."/>
            <person name="Nicaud S."/>
            <person name="Jaffe D."/>
            <person name="Fisher S."/>
            <person name="Lutfalla G."/>
            <person name="Dossat C."/>
            <person name="Segurens B."/>
            <person name="Dasilva C."/>
            <person name="Salanoubat M."/>
            <person name="Levy M."/>
            <person name="Boudet N."/>
            <person name="Castellano S."/>
            <person name="Anthouard V."/>
            <person name="Jubin C."/>
            <person name="Castelli V."/>
            <person name="Katinka M."/>
            <person name="Vacherie B."/>
            <person name="Biemont C."/>
            <person name="Skalli Z."/>
            <person name="Cattolico L."/>
            <person name="Poulain J."/>
            <person name="De Berardinis V."/>
            <person name="Cruaud C."/>
            <person name="Duprat S."/>
            <person name="Brottier P."/>
            <person name="Coutanceau J.-P."/>
            <person name="Gouzy J."/>
            <person name="Parra G."/>
            <person name="Lardier G."/>
            <person name="Chapple C."/>
            <person name="McKernan K.J."/>
            <person name="McEwan P."/>
            <person name="Bosak S."/>
            <person name="Kellis M."/>
            <person name="Volff J.-N."/>
            <person name="Guigo R."/>
            <person name="Zody M.C."/>
            <person name="Mesirov J."/>
            <person name="Lindblad-Toh K."/>
            <person name="Birren B."/>
            <person name="Nusbaum C."/>
            <person name="Kahn D."/>
            <person name="Robinson-Rechavi M."/>
            <person name="Laudet V."/>
            <person name="Schachter V."/>
            <person name="Quetier F."/>
            <person name="Saurin W."/>
            <person name="Scarpelli C."/>
            <person name="Wincker P."/>
            <person name="Lander E.S."/>
            <person name="Weissenbach J."/>
            <person name="Roest Crollius H."/>
        </authorList>
    </citation>
    <scope>NUCLEOTIDE SEQUENCE [LARGE SCALE GENOMIC DNA]</scope>
</reference>
<evidence type="ECO:0000259" key="5">
    <source>
        <dbReference type="PROSITE" id="PS50038"/>
    </source>
</evidence>
<dbReference type="GO" id="GO:0035567">
    <property type="term" value="P:non-canonical Wnt signaling pathway"/>
    <property type="evidence" value="ECO:0007669"/>
    <property type="project" value="TreeGrafter"/>
</dbReference>
<comment type="caution">
    <text evidence="3">Lacks conserved residue(s) required for the propagation of feature annotation.</text>
</comment>
<dbReference type="Gene3D" id="1.10.2000.10">
    <property type="entry name" value="Frizzled cysteine-rich domain"/>
    <property type="match status" value="1"/>
</dbReference>
<feature type="domain" description="FZ" evidence="5">
    <location>
        <begin position="100"/>
        <end position="204"/>
    </location>
</feature>
<keyword evidence="2 3" id="KW-1015">Disulfide bond</keyword>
<dbReference type="InterPro" id="IPR015526">
    <property type="entry name" value="Frizzled/SFRP"/>
</dbReference>
<accession>Q4RMT0</accession>
<feature type="compositionally biased region" description="Polar residues" evidence="4">
    <location>
        <begin position="50"/>
        <end position="60"/>
    </location>
</feature>
<dbReference type="PROSITE" id="PS50038">
    <property type="entry name" value="FZ"/>
    <property type="match status" value="1"/>
</dbReference>
<name>Q4RMT0_TETNG</name>
<sequence length="379" mass="39879">MTNATKEEEEEDDLSGMGEAIPDLGSGIREFIRAWNAGRNASGAVGKAHPNSTGNANTLTGEGEREGSGSGSGGGSVETVLNSTSRVSDGANANASAGAAPRPPCLPVPSDWPICSSKHPRSLTLPNLLNHTSVDEVGAVLAEWAWLVEKGCHPSAEWFLCLLLVPGCPGRAPPPCRSFCQTLRDSCWASLEKGRFPVACHRLPEGRPSAAGPPAWPLVTGKGGGEEQGGLVTLMGRGGKESGPKTVLARRRRALRHHRPAAEAGVRGREAGRRAGRPPGGAVLLHRARLGRLLPGGRLRGAQPGQLLDPFALSVFEDQVTFYHGCEAAPQAVRFERSPDPMELDPGARVFVGQAGQADAHRFRVNTPAPSPSMFAPPW</sequence>
<dbReference type="Pfam" id="PF01392">
    <property type="entry name" value="Fz"/>
    <property type="match status" value="1"/>
</dbReference>
<dbReference type="SMART" id="SM00063">
    <property type="entry name" value="FRI"/>
    <property type="match status" value="1"/>
</dbReference>
<evidence type="ECO:0000256" key="4">
    <source>
        <dbReference type="SAM" id="MobiDB-lite"/>
    </source>
</evidence>
<dbReference type="GO" id="GO:0005615">
    <property type="term" value="C:extracellular space"/>
    <property type="evidence" value="ECO:0007669"/>
    <property type="project" value="TreeGrafter"/>
</dbReference>
<dbReference type="GO" id="GO:0060070">
    <property type="term" value="P:canonical Wnt signaling pathway"/>
    <property type="evidence" value="ECO:0007669"/>
    <property type="project" value="TreeGrafter"/>
</dbReference>